<organism evidence="1 2">
    <name type="scientific">Collinsella stercoris DSM 13279</name>
    <dbReference type="NCBI Taxonomy" id="445975"/>
    <lineage>
        <taxon>Bacteria</taxon>
        <taxon>Bacillati</taxon>
        <taxon>Actinomycetota</taxon>
        <taxon>Coriobacteriia</taxon>
        <taxon>Coriobacteriales</taxon>
        <taxon>Coriobacteriaceae</taxon>
        <taxon>Collinsella</taxon>
    </lineage>
</organism>
<sequence>MHFYGVYPIIITVRREVIQLEDRVWDVFLVVLGVVLAKVTDETVERLKKKTPRKPGKHAKRS</sequence>
<protein>
    <submittedName>
        <fullName evidence="1">Uncharacterized protein</fullName>
    </submittedName>
</protein>
<dbReference type="Proteomes" id="UP000003560">
    <property type="component" value="Unassembled WGS sequence"/>
</dbReference>
<proteinExistence type="predicted"/>
<dbReference type="EMBL" id="ABXJ01000128">
    <property type="protein sequence ID" value="EEA89599.1"/>
    <property type="molecule type" value="Genomic_DNA"/>
</dbReference>
<dbReference type="HOGENOM" id="CLU_2896363_0_0_11"/>
<keyword evidence="2" id="KW-1185">Reference proteome</keyword>
<reference evidence="1 2" key="2">
    <citation type="submission" date="2008-10" db="EMBL/GenBank/DDBJ databases">
        <authorList>
            <person name="Fulton L."/>
            <person name="Clifton S."/>
            <person name="Fulton B."/>
            <person name="Xu J."/>
            <person name="Minx P."/>
            <person name="Pepin K.H."/>
            <person name="Johnson M."/>
            <person name="Thiruvilangam P."/>
            <person name="Bhonagiri V."/>
            <person name="Nash W.E."/>
            <person name="Mardis E.R."/>
            <person name="Wilson R.K."/>
        </authorList>
    </citation>
    <scope>NUCLEOTIDE SEQUENCE [LARGE SCALE GENOMIC DNA]</scope>
    <source>
        <strain evidence="1 2">DSM 13279</strain>
    </source>
</reference>
<reference evidence="1 2" key="1">
    <citation type="submission" date="2008-10" db="EMBL/GenBank/DDBJ databases">
        <title>Draft genome sequence of Collinsella stercoris (DSM 13279).</title>
        <authorList>
            <person name="Sudarsanam P."/>
            <person name="Ley R."/>
            <person name="Guruge J."/>
            <person name="Turnbaugh P.J."/>
            <person name="Mahowald M."/>
            <person name="Liep D."/>
            <person name="Gordon J."/>
        </authorList>
    </citation>
    <scope>NUCLEOTIDE SEQUENCE [LARGE SCALE GENOMIC DNA]</scope>
    <source>
        <strain evidence="1 2">DSM 13279</strain>
    </source>
</reference>
<evidence type="ECO:0000313" key="1">
    <source>
        <dbReference type="EMBL" id="EEA89599.1"/>
    </source>
</evidence>
<dbReference type="AlphaFoldDB" id="B6GDG0"/>
<evidence type="ECO:0000313" key="2">
    <source>
        <dbReference type="Proteomes" id="UP000003560"/>
    </source>
</evidence>
<name>B6GDG0_9ACTN</name>
<accession>B6GDG0</accession>
<comment type="caution">
    <text evidence="1">The sequence shown here is derived from an EMBL/GenBank/DDBJ whole genome shotgun (WGS) entry which is preliminary data.</text>
</comment>
<gene>
    <name evidence="1" type="ORF">COLSTE_02140</name>
</gene>